<evidence type="ECO:0000313" key="2">
    <source>
        <dbReference type="EMBL" id="ATV95681.1"/>
    </source>
</evidence>
<gene>
    <name evidence="2" type="primary">orf141</name>
</gene>
<keyword evidence="2" id="KW-0496">Mitochondrion</keyword>
<accession>A0A2H4NRQ7</accession>
<keyword evidence="2" id="KW-0378">Hydrolase</keyword>
<reference evidence="2" key="1">
    <citation type="submission" date="2017-08" db="EMBL/GenBank/DDBJ databases">
        <title>The genome sequence of Bipolaris cookei reveals mechanisms of pathogenesis underlying target leaf spot of sorghum.</title>
        <authorList>
            <person name="Zaccaron A.Z."/>
            <person name="Bluhm B.H."/>
        </authorList>
    </citation>
    <scope>NUCLEOTIDE SEQUENCE</scope>
    <source>
        <strain evidence="2">LSLP18</strain>
    </source>
</reference>
<feature type="domain" description="Homing endonuclease LAGLIDADG" evidence="1">
    <location>
        <begin position="19"/>
        <end position="124"/>
    </location>
</feature>
<dbReference type="Gene3D" id="3.10.28.10">
    <property type="entry name" value="Homing endonucleases"/>
    <property type="match status" value="1"/>
</dbReference>
<proteinExistence type="predicted"/>
<dbReference type="SUPFAM" id="SSF55608">
    <property type="entry name" value="Homing endonucleases"/>
    <property type="match status" value="1"/>
</dbReference>
<evidence type="ECO:0000259" key="1">
    <source>
        <dbReference type="Pfam" id="PF03161"/>
    </source>
</evidence>
<protein>
    <submittedName>
        <fullName evidence="2">LAGLIDADG endonuclease</fullName>
    </submittedName>
</protein>
<dbReference type="GeneID" id="35116767"/>
<sequence length="141" mass="16703">MYCEKDPYRFNNNLKGKPVDVMLISTKWLFCFIEIYSMFYIKNVKRVPCNIYDLLTPFVLAHWVMGSGISLQGRGIKLYTNFNNIFDSVKLINVLMIKYRLRCNLILEKDKHSIYIYRSSLNTLLMSIKPYMLPSIIKKII</sequence>
<organism evidence="2">
    <name type="scientific">Bipolaris cookei</name>
    <dbReference type="NCBI Taxonomy" id="74410"/>
    <lineage>
        <taxon>Eukaryota</taxon>
        <taxon>Fungi</taxon>
        <taxon>Dikarya</taxon>
        <taxon>Ascomycota</taxon>
        <taxon>Pezizomycotina</taxon>
        <taxon>Dothideomycetes</taxon>
        <taxon>Pleosporomycetidae</taxon>
        <taxon>Pleosporales</taxon>
        <taxon>Pleosporineae</taxon>
        <taxon>Pleosporaceae</taxon>
        <taxon>Bipolaris</taxon>
    </lineage>
</organism>
<dbReference type="EMBL" id="MF784482">
    <property type="protein sequence ID" value="ATV95681.1"/>
    <property type="molecule type" value="Genomic_DNA"/>
</dbReference>
<keyword evidence="2" id="KW-0540">Nuclease</keyword>
<dbReference type="InterPro" id="IPR004860">
    <property type="entry name" value="LAGLIDADG_dom"/>
</dbReference>
<dbReference type="Pfam" id="PF03161">
    <property type="entry name" value="LAGLIDADG_2"/>
    <property type="match status" value="1"/>
</dbReference>
<dbReference type="GO" id="GO:0004519">
    <property type="term" value="F:endonuclease activity"/>
    <property type="evidence" value="ECO:0007669"/>
    <property type="project" value="UniProtKB-KW"/>
</dbReference>
<keyword evidence="2" id="KW-0255">Endonuclease</keyword>
<name>A0A2H4NRQ7_9PLEO</name>
<geneLocation type="mitochondrion" evidence="2"/>
<dbReference type="InterPro" id="IPR027434">
    <property type="entry name" value="Homing_endonucl"/>
</dbReference>
<dbReference type="RefSeq" id="YP_009445511.1">
    <property type="nucleotide sequence ID" value="NC_036417.1"/>
</dbReference>
<dbReference type="AlphaFoldDB" id="A0A2H4NRQ7"/>